<dbReference type="Proteomes" id="UP001597347">
    <property type="component" value="Unassembled WGS sequence"/>
</dbReference>
<evidence type="ECO:0000313" key="2">
    <source>
        <dbReference type="EMBL" id="MFD1722237.1"/>
    </source>
</evidence>
<protein>
    <submittedName>
        <fullName evidence="2">Uncharacterized protein</fullName>
    </submittedName>
</protein>
<dbReference type="EMBL" id="JBHUEA010000018">
    <property type="protein sequence ID" value="MFD1722237.1"/>
    <property type="molecule type" value="Genomic_DNA"/>
</dbReference>
<evidence type="ECO:0000256" key="1">
    <source>
        <dbReference type="SAM" id="MobiDB-lite"/>
    </source>
</evidence>
<keyword evidence="3" id="KW-1185">Reference proteome</keyword>
<comment type="caution">
    <text evidence="2">The sequence shown here is derived from an EMBL/GenBank/DDBJ whole genome shotgun (WGS) entry which is preliminary data.</text>
</comment>
<sequence length="246" mass="24038">MAMIRSNSLMLRVVLPGVVGVDTALATAGRPDRIGASAIGAGVDTSADVGAEPAVEAGAAVPAGEPAARSASVDDEGSLLVGCVVTPAGASPEDAGAVAEAPVVLTKVSSTGADDAVGVLLGVLDAGVLEVGVLEVGVLDAGVVEAGAVAPPVDVVGAVVDPVVDEPVPEPVVPDPVVDPLVEPPLPDVELVPPVEPLPDDDPEPAGGVVRPEPKMGNSSATEALLEAGARARVTRVLGAPWASRC</sequence>
<accession>A0ABW4LG61</accession>
<dbReference type="RefSeq" id="WP_377935161.1">
    <property type="nucleotide sequence ID" value="NZ_JBHUEA010000018.1"/>
</dbReference>
<evidence type="ECO:0000313" key="3">
    <source>
        <dbReference type="Proteomes" id="UP001597347"/>
    </source>
</evidence>
<feature type="region of interest" description="Disordered" evidence="1">
    <location>
        <begin position="194"/>
        <end position="224"/>
    </location>
</feature>
<name>A0ABW4LG61_9MICO</name>
<proteinExistence type="predicted"/>
<reference evidence="3" key="1">
    <citation type="journal article" date="2019" name="Int. J. Syst. Evol. Microbiol.">
        <title>The Global Catalogue of Microorganisms (GCM) 10K type strain sequencing project: providing services to taxonomists for standard genome sequencing and annotation.</title>
        <authorList>
            <consortium name="The Broad Institute Genomics Platform"/>
            <consortium name="The Broad Institute Genome Sequencing Center for Infectious Disease"/>
            <person name="Wu L."/>
            <person name="Ma J."/>
        </authorList>
    </citation>
    <scope>NUCLEOTIDE SEQUENCE [LARGE SCALE GENOMIC DNA]</scope>
    <source>
        <strain evidence="3">CGMCC 1.12471</strain>
    </source>
</reference>
<organism evidence="2 3">
    <name type="scientific">Amnibacterium endophyticum</name>
    <dbReference type="NCBI Taxonomy" id="2109337"/>
    <lineage>
        <taxon>Bacteria</taxon>
        <taxon>Bacillati</taxon>
        <taxon>Actinomycetota</taxon>
        <taxon>Actinomycetes</taxon>
        <taxon>Micrococcales</taxon>
        <taxon>Microbacteriaceae</taxon>
        <taxon>Amnibacterium</taxon>
    </lineage>
</organism>
<gene>
    <name evidence="2" type="ORF">ACFSBI_11815</name>
</gene>